<dbReference type="GO" id="GO:0005886">
    <property type="term" value="C:plasma membrane"/>
    <property type="evidence" value="ECO:0007669"/>
    <property type="project" value="TreeGrafter"/>
</dbReference>
<dbReference type="EC" id="2.7.7.65" evidence="2"/>
<dbReference type="Pfam" id="PF13188">
    <property type="entry name" value="PAS_8"/>
    <property type="match status" value="1"/>
</dbReference>
<comment type="cofactor">
    <cofactor evidence="1">
        <name>Mg(2+)</name>
        <dbReference type="ChEBI" id="CHEBI:18420"/>
    </cofactor>
</comment>
<dbReference type="EMBL" id="CAOF01000068">
    <property type="protein sequence ID" value="CCO45848.1"/>
    <property type="molecule type" value="Genomic_DNA"/>
</dbReference>
<organism evidence="4 5">
    <name type="scientific">Vibrio nigripulchritudo SOn1</name>
    <dbReference type="NCBI Taxonomy" id="1238450"/>
    <lineage>
        <taxon>Bacteria</taxon>
        <taxon>Pseudomonadati</taxon>
        <taxon>Pseudomonadota</taxon>
        <taxon>Gammaproteobacteria</taxon>
        <taxon>Vibrionales</taxon>
        <taxon>Vibrionaceae</taxon>
        <taxon>Vibrio</taxon>
    </lineage>
</organism>
<dbReference type="PANTHER" id="PTHR45138:SF24">
    <property type="entry name" value="DIGUANYLATE CYCLASE DGCC-RELATED"/>
    <property type="match status" value="1"/>
</dbReference>
<dbReference type="GO" id="GO:0043709">
    <property type="term" value="P:cell adhesion involved in single-species biofilm formation"/>
    <property type="evidence" value="ECO:0007669"/>
    <property type="project" value="TreeGrafter"/>
</dbReference>
<dbReference type="SUPFAM" id="SSF55785">
    <property type="entry name" value="PYP-like sensor domain (PAS domain)"/>
    <property type="match status" value="1"/>
</dbReference>
<protein>
    <recommendedName>
        <fullName evidence="2">diguanylate cyclase</fullName>
        <ecNumber evidence="2">2.7.7.65</ecNumber>
    </recommendedName>
</protein>
<dbReference type="InterPro" id="IPR035965">
    <property type="entry name" value="PAS-like_dom_sf"/>
</dbReference>
<dbReference type="PANTHER" id="PTHR45138">
    <property type="entry name" value="REGULATORY COMPONENTS OF SENSORY TRANSDUCTION SYSTEM"/>
    <property type="match status" value="1"/>
</dbReference>
<dbReference type="Proteomes" id="UP000018211">
    <property type="component" value="Unassembled WGS sequence"/>
</dbReference>
<dbReference type="InterPro" id="IPR000160">
    <property type="entry name" value="GGDEF_dom"/>
</dbReference>
<dbReference type="InterPro" id="IPR043128">
    <property type="entry name" value="Rev_trsase/Diguanyl_cyclase"/>
</dbReference>
<dbReference type="PROSITE" id="PS50887">
    <property type="entry name" value="GGDEF"/>
    <property type="match status" value="1"/>
</dbReference>
<dbReference type="Pfam" id="PF00990">
    <property type="entry name" value="GGDEF"/>
    <property type="match status" value="1"/>
</dbReference>
<dbReference type="CDD" id="cd01949">
    <property type="entry name" value="GGDEF"/>
    <property type="match status" value="1"/>
</dbReference>
<dbReference type="InterPro" id="IPR050469">
    <property type="entry name" value="Diguanylate_Cyclase"/>
</dbReference>
<evidence type="ECO:0000256" key="1">
    <source>
        <dbReference type="ARBA" id="ARBA00001946"/>
    </source>
</evidence>
<sequence>MKKYRNTVYIYIDKFIMENLFICEVSMYSNIYKTALNTMPDGVLITGSNREVIYSNARFAQMWGIPSRLIDSKDDDRMLQFVLGKLEEPEMFLREVNRLYNSDEDSQDLLKFNDGRTFMRRSAPYEDKRVGKGRIWIFSDVSKLLELDQIAYVDSLTGLNNRRMLDEMSQTLFEKYQESKATSCIVLFDLDGFKYINDTYGHQMGDKLLHLLAKAIEKTLRSDDIAFRHGGDEFCLVLKDTRTESVDGVMSRLYETFNSIQKETLNLPEAISFSGGCVCFISEDSSPRDALARADVLLYQAKKKGKGQIIYGSCVRAAS</sequence>
<dbReference type="NCBIfam" id="TIGR00254">
    <property type="entry name" value="GGDEF"/>
    <property type="match status" value="1"/>
</dbReference>
<evidence type="ECO:0000313" key="4">
    <source>
        <dbReference type="EMBL" id="CCO45848.1"/>
    </source>
</evidence>
<name>A0AAV2VMD8_9VIBR</name>
<evidence type="ECO:0000256" key="2">
    <source>
        <dbReference type="ARBA" id="ARBA00012528"/>
    </source>
</evidence>
<dbReference type="InterPro" id="IPR029787">
    <property type="entry name" value="Nucleotide_cyclase"/>
</dbReference>
<dbReference type="Gene3D" id="3.30.450.20">
    <property type="entry name" value="PAS domain"/>
    <property type="match status" value="1"/>
</dbReference>
<dbReference type="GO" id="GO:1902201">
    <property type="term" value="P:negative regulation of bacterial-type flagellum-dependent cell motility"/>
    <property type="evidence" value="ECO:0007669"/>
    <property type="project" value="TreeGrafter"/>
</dbReference>
<gene>
    <name evidence="4" type="ORF">VIBNISOn1_160025</name>
</gene>
<dbReference type="SMART" id="SM00267">
    <property type="entry name" value="GGDEF"/>
    <property type="match status" value="1"/>
</dbReference>
<feature type="domain" description="GGDEF" evidence="3">
    <location>
        <begin position="181"/>
        <end position="314"/>
    </location>
</feature>
<dbReference type="AlphaFoldDB" id="A0AAV2VMD8"/>
<accession>A0AAV2VMD8</accession>
<dbReference type="FunFam" id="3.30.70.270:FF:000001">
    <property type="entry name" value="Diguanylate cyclase domain protein"/>
    <property type="match status" value="1"/>
</dbReference>
<dbReference type="InterPro" id="IPR000014">
    <property type="entry name" value="PAS"/>
</dbReference>
<comment type="caution">
    <text evidence="4">The sequence shown here is derived from an EMBL/GenBank/DDBJ whole genome shotgun (WGS) entry which is preliminary data.</text>
</comment>
<dbReference type="SUPFAM" id="SSF55073">
    <property type="entry name" value="Nucleotide cyclase"/>
    <property type="match status" value="1"/>
</dbReference>
<dbReference type="Gene3D" id="3.30.70.270">
    <property type="match status" value="1"/>
</dbReference>
<proteinExistence type="predicted"/>
<evidence type="ECO:0000259" key="3">
    <source>
        <dbReference type="PROSITE" id="PS50887"/>
    </source>
</evidence>
<dbReference type="GO" id="GO:0052621">
    <property type="term" value="F:diguanylate cyclase activity"/>
    <property type="evidence" value="ECO:0007669"/>
    <property type="project" value="UniProtKB-EC"/>
</dbReference>
<evidence type="ECO:0000313" key="5">
    <source>
        <dbReference type="Proteomes" id="UP000018211"/>
    </source>
</evidence>
<reference evidence="4 5" key="1">
    <citation type="journal article" date="2013" name="ISME J.">
        <title>Comparative genomics of pathogenic lineages of Vibrio nigripulchritudo identifies virulence-associated traits.</title>
        <authorList>
            <person name="Goudenege D."/>
            <person name="Labreuche Y."/>
            <person name="Krin E."/>
            <person name="Ansquer D."/>
            <person name="Mangenot S."/>
            <person name="Calteau A."/>
            <person name="Medigue C."/>
            <person name="Mazel D."/>
            <person name="Polz M.F."/>
            <person name="Le Roux F."/>
        </authorList>
    </citation>
    <scope>NUCLEOTIDE SEQUENCE [LARGE SCALE GENOMIC DNA]</scope>
    <source>
        <strain evidence="4 5">SOn1</strain>
    </source>
</reference>